<protein>
    <recommendedName>
        <fullName evidence="3">Small RNA 2'-O-methyltransferase</fullName>
        <ecNumber evidence="11">2.1.1.386</ecNumber>
    </recommendedName>
</protein>
<dbReference type="EC" id="2.1.1.386" evidence="11"/>
<dbReference type="PANTHER" id="PTHR21404:SF3">
    <property type="entry name" value="SMALL RNA 2'-O-METHYLTRANSFERASE"/>
    <property type="match status" value="1"/>
</dbReference>
<evidence type="ECO:0000256" key="11">
    <source>
        <dbReference type="ARBA" id="ARBA00035025"/>
    </source>
</evidence>
<keyword evidence="7" id="KW-0479">Metal-binding</keyword>
<comment type="cofactor">
    <cofactor evidence="1">
        <name>Mg(2+)</name>
        <dbReference type="ChEBI" id="CHEBI:18420"/>
    </cofactor>
</comment>
<keyword evidence="6" id="KW-0949">S-adenosyl-L-methionine</keyword>
<dbReference type="InterPro" id="IPR024026">
    <property type="entry name" value="3'-RNA_MeTfrase_Hen1_bac"/>
</dbReference>
<evidence type="ECO:0000256" key="9">
    <source>
        <dbReference type="ARBA" id="ARBA00022884"/>
    </source>
</evidence>
<keyword evidence="16" id="KW-1185">Reference proteome</keyword>
<dbReference type="KEGG" id="samy:DB32_001806"/>
<accession>A0A0F6YGF5</accession>
<keyword evidence="9" id="KW-0694">RNA-binding</keyword>
<dbReference type="InterPro" id="IPR029063">
    <property type="entry name" value="SAM-dependent_MTases_sf"/>
</dbReference>
<dbReference type="InterPro" id="IPR024740">
    <property type="entry name" value="Hen1_N"/>
</dbReference>
<keyword evidence="5" id="KW-0808">Transferase</keyword>
<dbReference type="InterPro" id="IPR038546">
    <property type="entry name" value="Hen1_N_sf"/>
</dbReference>
<dbReference type="Pfam" id="PF12623">
    <property type="entry name" value="Hen1_L"/>
    <property type="match status" value="1"/>
</dbReference>
<dbReference type="InterPro" id="IPR026610">
    <property type="entry name" value="Hen1"/>
</dbReference>
<keyword evidence="8" id="KW-0460">Magnesium</keyword>
<keyword evidence="4 15" id="KW-0489">Methyltransferase</keyword>
<sequence>MLVTITTTHVPATDLGYLLHKHPERVTSVDLSFGVAHVLYPEASESRCTAALLLDVDPIGLVRDREGEPLAAYVSDRPYVASSFVSVAISRAFGTALGGRSKERQELAERAIALEATVSVVAARGGESLARRLFEPLGWTVEIERIALDELHPEWGEGRALRLALRGTQTVASLLAHLYVLLPVLDDDKHYWVDAAEIDKLLRHGEGWLEAHPERELVTRRYLRHQRSLVRAALERLEPLLDEESEARAAAGEDALERPLSLDARRRAFVRETLREAGVRTVADLGCGEGKLVAELAKERFERVVGVDVNARALEIAGERIAKLPEHARRRVELMTGSLVYRDARLVGLDAATCVEVIEHLEPERLDAFERALFVAARPGLVVVTTPNREHNALFPSLAHGALRHSDHRFEWTRAELEAWARGAAERRGYDVRFAPIGDEHPEHGAPTQAAIFTRKDGAA</sequence>
<proteinExistence type="inferred from homology"/>
<evidence type="ECO:0000259" key="14">
    <source>
        <dbReference type="Pfam" id="PF12623"/>
    </source>
</evidence>
<dbReference type="Pfam" id="PF08242">
    <property type="entry name" value="Methyltransf_12"/>
    <property type="match status" value="1"/>
</dbReference>
<feature type="domain" description="Methyltransferase type 12" evidence="13">
    <location>
        <begin position="284"/>
        <end position="372"/>
    </location>
</feature>
<evidence type="ECO:0000256" key="10">
    <source>
        <dbReference type="ARBA" id="ARBA00023158"/>
    </source>
</evidence>
<comment type="catalytic activity">
    <reaction evidence="12">
        <text>small RNA 3'-end nucleotide + S-adenosyl-L-methionine = small RNA 3'-end 2'-O-methylnucleotide + S-adenosyl-L-homocysteine + H(+)</text>
        <dbReference type="Rhea" id="RHEA:37887"/>
        <dbReference type="Rhea" id="RHEA-COMP:10415"/>
        <dbReference type="Rhea" id="RHEA-COMP:10416"/>
        <dbReference type="ChEBI" id="CHEBI:15378"/>
        <dbReference type="ChEBI" id="CHEBI:57856"/>
        <dbReference type="ChEBI" id="CHEBI:59789"/>
        <dbReference type="ChEBI" id="CHEBI:74896"/>
        <dbReference type="ChEBI" id="CHEBI:74898"/>
        <dbReference type="EC" id="2.1.1.386"/>
    </reaction>
</comment>
<evidence type="ECO:0000256" key="8">
    <source>
        <dbReference type="ARBA" id="ARBA00022842"/>
    </source>
</evidence>
<dbReference type="Gene3D" id="3.40.50.150">
    <property type="entry name" value="Vaccinia Virus protein VP39"/>
    <property type="match status" value="1"/>
</dbReference>
<reference evidence="15 16" key="1">
    <citation type="submission" date="2015-03" db="EMBL/GenBank/DDBJ databases">
        <title>Genome assembly of Sandaracinus amylolyticus DSM 53668.</title>
        <authorList>
            <person name="Sharma G."/>
            <person name="Subramanian S."/>
        </authorList>
    </citation>
    <scope>NUCLEOTIDE SEQUENCE [LARGE SCALE GENOMIC DNA]</scope>
    <source>
        <strain evidence="15 16">DSM 53668</strain>
    </source>
</reference>
<evidence type="ECO:0000256" key="7">
    <source>
        <dbReference type="ARBA" id="ARBA00022723"/>
    </source>
</evidence>
<comment type="similarity">
    <text evidence="2">Belongs to the methyltransferase superfamily. HEN1 family.</text>
</comment>
<dbReference type="GO" id="GO:0090486">
    <property type="term" value="F:small RNA 2'-O-methyltransferase activity"/>
    <property type="evidence" value="ECO:0007669"/>
    <property type="project" value="UniProtKB-EC"/>
</dbReference>
<evidence type="ECO:0000256" key="1">
    <source>
        <dbReference type="ARBA" id="ARBA00001946"/>
    </source>
</evidence>
<dbReference type="OrthoDB" id="9795085at2"/>
<dbReference type="EMBL" id="CP011125">
    <property type="protein sequence ID" value="AKF04657.1"/>
    <property type="molecule type" value="Genomic_DNA"/>
</dbReference>
<evidence type="ECO:0000256" key="2">
    <source>
        <dbReference type="ARBA" id="ARBA00009026"/>
    </source>
</evidence>
<dbReference type="Proteomes" id="UP000034883">
    <property type="component" value="Chromosome"/>
</dbReference>
<dbReference type="GO" id="GO:0046872">
    <property type="term" value="F:metal ion binding"/>
    <property type="evidence" value="ECO:0007669"/>
    <property type="project" value="UniProtKB-KW"/>
</dbReference>
<evidence type="ECO:0000313" key="15">
    <source>
        <dbReference type="EMBL" id="AKF04657.1"/>
    </source>
</evidence>
<evidence type="ECO:0000259" key="13">
    <source>
        <dbReference type="Pfam" id="PF08242"/>
    </source>
</evidence>
<evidence type="ECO:0000256" key="12">
    <source>
        <dbReference type="ARBA" id="ARBA00048418"/>
    </source>
</evidence>
<dbReference type="AlphaFoldDB" id="A0A0F6YGF5"/>
<evidence type="ECO:0000256" key="5">
    <source>
        <dbReference type="ARBA" id="ARBA00022679"/>
    </source>
</evidence>
<dbReference type="SUPFAM" id="SSF53335">
    <property type="entry name" value="S-adenosyl-L-methionine-dependent methyltransferases"/>
    <property type="match status" value="1"/>
</dbReference>
<dbReference type="STRING" id="927083.DB32_001806"/>
<evidence type="ECO:0000313" key="16">
    <source>
        <dbReference type="Proteomes" id="UP000034883"/>
    </source>
</evidence>
<dbReference type="PANTHER" id="PTHR21404">
    <property type="entry name" value="HEN1"/>
    <property type="match status" value="1"/>
</dbReference>
<organism evidence="15 16">
    <name type="scientific">Sandaracinus amylolyticus</name>
    <dbReference type="NCBI Taxonomy" id="927083"/>
    <lineage>
        <taxon>Bacteria</taxon>
        <taxon>Pseudomonadati</taxon>
        <taxon>Myxococcota</taxon>
        <taxon>Polyangia</taxon>
        <taxon>Polyangiales</taxon>
        <taxon>Sandaracinaceae</taxon>
        <taxon>Sandaracinus</taxon>
    </lineage>
</organism>
<gene>
    <name evidence="15" type="ORF">DB32_001806</name>
</gene>
<evidence type="ECO:0000256" key="3">
    <source>
        <dbReference type="ARBA" id="ARBA00021330"/>
    </source>
</evidence>
<keyword evidence="10" id="KW-0943">RNA-mediated gene silencing</keyword>
<dbReference type="RefSeq" id="WP_053231975.1">
    <property type="nucleotide sequence ID" value="NZ_CP011125.1"/>
</dbReference>
<evidence type="ECO:0000256" key="6">
    <source>
        <dbReference type="ARBA" id="ARBA00022691"/>
    </source>
</evidence>
<dbReference type="GO" id="GO:0001510">
    <property type="term" value="P:RNA methylation"/>
    <property type="evidence" value="ECO:0007669"/>
    <property type="project" value="InterPro"/>
</dbReference>
<evidence type="ECO:0000256" key="4">
    <source>
        <dbReference type="ARBA" id="ARBA00022603"/>
    </source>
</evidence>
<dbReference type="GO" id="GO:0003723">
    <property type="term" value="F:RNA binding"/>
    <property type="evidence" value="ECO:0007669"/>
    <property type="project" value="UniProtKB-KW"/>
</dbReference>
<dbReference type="NCBIfam" id="TIGR04074">
    <property type="entry name" value="bacter_Hen1"/>
    <property type="match status" value="1"/>
</dbReference>
<dbReference type="CDD" id="cd02440">
    <property type="entry name" value="AdoMet_MTases"/>
    <property type="match status" value="1"/>
</dbReference>
<dbReference type="Gene3D" id="3.30.1610.20">
    <property type="entry name" value="Hen1, N-terminal domain"/>
    <property type="match status" value="1"/>
</dbReference>
<dbReference type="InterPro" id="IPR013217">
    <property type="entry name" value="Methyltransf_12"/>
</dbReference>
<name>A0A0F6YGF5_9BACT</name>
<feature type="domain" description="Hen1 N-terminal" evidence="14">
    <location>
        <begin position="1"/>
        <end position="237"/>
    </location>
</feature>
<dbReference type="GO" id="GO:0031047">
    <property type="term" value="P:regulatory ncRNA-mediated gene silencing"/>
    <property type="evidence" value="ECO:0007669"/>
    <property type="project" value="UniProtKB-KW"/>
</dbReference>